<dbReference type="AlphaFoldDB" id="X1K4G9"/>
<evidence type="ECO:0000313" key="2">
    <source>
        <dbReference type="EMBL" id="GAH88530.1"/>
    </source>
</evidence>
<dbReference type="Gene3D" id="1.20.58.220">
    <property type="entry name" value="Phosphate transport system protein phou homolog 2, domain 2"/>
    <property type="match status" value="1"/>
</dbReference>
<comment type="similarity">
    <text evidence="1">Belongs to the UPF0111 family.</text>
</comment>
<name>X1K4G9_9ZZZZ</name>
<evidence type="ECO:0000256" key="1">
    <source>
        <dbReference type="ARBA" id="ARBA00008591"/>
    </source>
</evidence>
<dbReference type="PANTHER" id="PTHR37298">
    <property type="entry name" value="UPF0111 PROTEIN YKAA"/>
    <property type="match status" value="1"/>
</dbReference>
<proteinExistence type="inferred from homology"/>
<comment type="caution">
    <text evidence="2">The sequence shown here is derived from an EMBL/GenBank/DDBJ whole genome shotgun (WGS) entry which is preliminary data.</text>
</comment>
<protein>
    <recommendedName>
        <fullName evidence="3">Phosphate transport regulator</fullName>
    </recommendedName>
</protein>
<dbReference type="InterPro" id="IPR052912">
    <property type="entry name" value="UPF0111_domain"/>
</dbReference>
<dbReference type="PANTHER" id="PTHR37298:SF1">
    <property type="entry name" value="UPF0111 PROTEIN YKAA"/>
    <property type="match status" value="1"/>
</dbReference>
<dbReference type="InterPro" id="IPR038078">
    <property type="entry name" value="PhoU-like_sf"/>
</dbReference>
<evidence type="ECO:0008006" key="3">
    <source>
        <dbReference type="Google" id="ProtNLM"/>
    </source>
</evidence>
<organism evidence="2">
    <name type="scientific">marine sediment metagenome</name>
    <dbReference type="NCBI Taxonomy" id="412755"/>
    <lineage>
        <taxon>unclassified sequences</taxon>
        <taxon>metagenomes</taxon>
        <taxon>ecological metagenomes</taxon>
    </lineage>
</organism>
<dbReference type="SUPFAM" id="SSF109755">
    <property type="entry name" value="PhoU-like"/>
    <property type="match status" value="1"/>
</dbReference>
<dbReference type="Pfam" id="PF01865">
    <property type="entry name" value="PhoU_div"/>
    <property type="match status" value="1"/>
</dbReference>
<accession>X1K4G9</accession>
<reference evidence="2" key="1">
    <citation type="journal article" date="2014" name="Front. Microbiol.">
        <title>High frequency of phylogenetically diverse reductive dehalogenase-homologous genes in deep subseafloor sedimentary metagenomes.</title>
        <authorList>
            <person name="Kawai M."/>
            <person name="Futagami T."/>
            <person name="Toyoda A."/>
            <person name="Takaki Y."/>
            <person name="Nishi S."/>
            <person name="Hori S."/>
            <person name="Arai W."/>
            <person name="Tsubouchi T."/>
            <person name="Morono Y."/>
            <person name="Uchiyama I."/>
            <person name="Ito T."/>
            <person name="Fujiyama A."/>
            <person name="Inagaki F."/>
            <person name="Takami H."/>
        </authorList>
    </citation>
    <scope>NUCLEOTIDE SEQUENCE</scope>
    <source>
        <strain evidence="2">Expedition CK06-06</strain>
    </source>
</reference>
<gene>
    <name evidence="2" type="ORF">S03H2_63962</name>
</gene>
<sequence length="209" mass="24108">MFRFPFIPREEKFFGLFEDSAHNMVKAAQELKRMVDTWEDVGEKAGAITELEHEGDTITHQIMAQLNRTFVTPFDREDIALLAHTLDDVTDFIQAAADTMFIYKVGHSSQRAKELADIIVQAAIEVERAMPHLRHRSELKQVFERCVEINRLENMADRVFRSAMGELFEDVTDIADVIKWREIYEYMESATDRCEDVANVLEGVALKHA</sequence>
<dbReference type="InterPro" id="IPR018445">
    <property type="entry name" value="Put_Phosphate_transp_reg"/>
</dbReference>
<dbReference type="EMBL" id="BARU01041493">
    <property type="protein sequence ID" value="GAH88530.1"/>
    <property type="molecule type" value="Genomic_DNA"/>
</dbReference>